<feature type="domain" description="Ground-like" evidence="2">
    <location>
        <begin position="212"/>
        <end position="283"/>
    </location>
</feature>
<dbReference type="Proteomes" id="UP000277928">
    <property type="component" value="Unassembled WGS sequence"/>
</dbReference>
<name>A0A3P6UUT9_LITSI</name>
<reference evidence="3 4" key="1">
    <citation type="submission" date="2018-08" db="EMBL/GenBank/DDBJ databases">
        <authorList>
            <person name="Laetsch R D."/>
            <person name="Stevens L."/>
            <person name="Kumar S."/>
            <person name="Blaxter L. M."/>
        </authorList>
    </citation>
    <scope>NUCLEOTIDE SEQUENCE [LARGE SCALE GENOMIC DNA]</scope>
</reference>
<evidence type="ECO:0000313" key="4">
    <source>
        <dbReference type="Proteomes" id="UP000277928"/>
    </source>
</evidence>
<protein>
    <recommendedName>
        <fullName evidence="2">Ground-like domain-containing protein</fullName>
    </recommendedName>
</protein>
<organism evidence="3 4">
    <name type="scientific">Litomosoides sigmodontis</name>
    <name type="common">Filarial nematode worm</name>
    <dbReference type="NCBI Taxonomy" id="42156"/>
    <lineage>
        <taxon>Eukaryota</taxon>
        <taxon>Metazoa</taxon>
        <taxon>Ecdysozoa</taxon>
        <taxon>Nematoda</taxon>
        <taxon>Chromadorea</taxon>
        <taxon>Rhabditida</taxon>
        <taxon>Spirurina</taxon>
        <taxon>Spiruromorpha</taxon>
        <taxon>Filarioidea</taxon>
        <taxon>Onchocercidae</taxon>
        <taxon>Litomosoides</taxon>
    </lineage>
</organism>
<feature type="chain" id="PRO_5018014857" description="Ground-like domain-containing protein" evidence="1">
    <location>
        <begin position="22"/>
        <end position="286"/>
    </location>
</feature>
<dbReference type="InterPro" id="IPR007284">
    <property type="entry name" value="Ground-like_dom"/>
</dbReference>
<sequence length="286" mass="30077">MRSWRLLAFAMLLEVICPGHGTFFGGGDGCCCDCGMPMPSACGCTQLTLPPLPICPPPIPCPPPICPICQICSPPRPCPPPPVALCPPPQPIYLPSSSCSCGAAGGSSGGYATGRNFMPPRGGYHSATRKDAQISGLTTELGASPPSAYPSNLLGSEVADLDIQELRSVQNAAGESDDPALLDITNQLTPLSSTAASVTGRRARGAVVVSEDKCNSAAMRDLLVKNMEHTDPVISKRLIHKASQESMKEDSVDIVCSNAGFTYIVSTTEYCEAQNEEVICFVYKKP</sequence>
<accession>A0A3P6UUT9</accession>
<dbReference type="AlphaFoldDB" id="A0A3P6UUT9"/>
<evidence type="ECO:0000313" key="3">
    <source>
        <dbReference type="EMBL" id="VDK82084.1"/>
    </source>
</evidence>
<feature type="signal peptide" evidence="1">
    <location>
        <begin position="1"/>
        <end position="21"/>
    </location>
</feature>
<dbReference type="OrthoDB" id="5873923at2759"/>
<keyword evidence="1" id="KW-0732">Signal</keyword>
<proteinExistence type="predicted"/>
<dbReference type="Pfam" id="PF04155">
    <property type="entry name" value="Ground-like"/>
    <property type="match status" value="1"/>
</dbReference>
<evidence type="ECO:0000256" key="1">
    <source>
        <dbReference type="SAM" id="SignalP"/>
    </source>
</evidence>
<dbReference type="STRING" id="42156.A0A3P6UUT9"/>
<keyword evidence="4" id="KW-1185">Reference proteome</keyword>
<evidence type="ECO:0000259" key="2">
    <source>
        <dbReference type="Pfam" id="PF04155"/>
    </source>
</evidence>
<dbReference type="EMBL" id="UYRX01000428">
    <property type="protein sequence ID" value="VDK82084.1"/>
    <property type="molecule type" value="Genomic_DNA"/>
</dbReference>
<gene>
    <name evidence="3" type="ORF">NLS_LOCUS5587</name>
</gene>
<dbReference type="OMA" id="TEYCEAQ"/>